<dbReference type="InterPro" id="IPR050638">
    <property type="entry name" value="AA-Vitamin_Transporters"/>
</dbReference>
<evidence type="ECO:0000256" key="6">
    <source>
        <dbReference type="ARBA" id="ARBA00023136"/>
    </source>
</evidence>
<feature type="transmembrane region" description="Helical" evidence="7">
    <location>
        <begin position="221"/>
        <end position="243"/>
    </location>
</feature>
<keyword evidence="5 7" id="KW-1133">Transmembrane helix</keyword>
<keyword evidence="10" id="KW-1185">Reference proteome</keyword>
<evidence type="ECO:0000313" key="9">
    <source>
        <dbReference type="EMBL" id="MBP2025437.1"/>
    </source>
</evidence>
<comment type="subcellular location">
    <subcellularLocation>
        <location evidence="1">Cell membrane</location>
        <topology evidence="1">Multi-pass membrane protein</topology>
    </subcellularLocation>
</comment>
<feature type="domain" description="EamA" evidence="8">
    <location>
        <begin position="10"/>
        <end position="148"/>
    </location>
</feature>
<reference evidence="9 10" key="1">
    <citation type="submission" date="2021-03" db="EMBL/GenBank/DDBJ databases">
        <title>Genomic Encyclopedia of Type Strains, Phase IV (KMG-IV): sequencing the most valuable type-strain genomes for metagenomic binning, comparative biology and taxonomic classification.</title>
        <authorList>
            <person name="Goeker M."/>
        </authorList>
    </citation>
    <scope>NUCLEOTIDE SEQUENCE [LARGE SCALE GENOMIC DNA]</scope>
    <source>
        <strain evidence="9 10">DSM 27563</strain>
    </source>
</reference>
<organism evidence="9 10">
    <name type="scientific">Peptoniphilus stercorisuis</name>
    <dbReference type="NCBI Taxonomy" id="1436965"/>
    <lineage>
        <taxon>Bacteria</taxon>
        <taxon>Bacillati</taxon>
        <taxon>Bacillota</taxon>
        <taxon>Tissierellia</taxon>
        <taxon>Tissierellales</taxon>
        <taxon>Peptoniphilaceae</taxon>
        <taxon>Peptoniphilus</taxon>
    </lineage>
</organism>
<dbReference type="PANTHER" id="PTHR32322:SF18">
    <property type="entry name" value="S-ADENOSYLMETHIONINE_S-ADENOSYLHOMOCYSTEINE TRANSPORTER"/>
    <property type="match status" value="1"/>
</dbReference>
<gene>
    <name evidence="9" type="ORF">J2Z71_000967</name>
</gene>
<feature type="transmembrane region" description="Helical" evidence="7">
    <location>
        <begin position="81"/>
        <end position="101"/>
    </location>
</feature>
<proteinExistence type="inferred from homology"/>
<protein>
    <submittedName>
        <fullName evidence="9">Drug/metabolite transporter (DMT)-like permease</fullName>
    </submittedName>
</protein>
<feature type="transmembrane region" description="Helical" evidence="7">
    <location>
        <begin position="12"/>
        <end position="32"/>
    </location>
</feature>
<feature type="domain" description="EamA" evidence="8">
    <location>
        <begin position="162"/>
        <end position="295"/>
    </location>
</feature>
<dbReference type="InterPro" id="IPR037185">
    <property type="entry name" value="EmrE-like"/>
</dbReference>
<feature type="transmembrane region" description="Helical" evidence="7">
    <location>
        <begin position="158"/>
        <end position="179"/>
    </location>
</feature>
<keyword evidence="3" id="KW-1003">Cell membrane</keyword>
<dbReference type="EMBL" id="JAGGLJ010000007">
    <property type="protein sequence ID" value="MBP2025437.1"/>
    <property type="molecule type" value="Genomic_DNA"/>
</dbReference>
<dbReference type="SUPFAM" id="SSF103481">
    <property type="entry name" value="Multidrug resistance efflux transporter EmrE"/>
    <property type="match status" value="2"/>
</dbReference>
<evidence type="ECO:0000256" key="3">
    <source>
        <dbReference type="ARBA" id="ARBA00022475"/>
    </source>
</evidence>
<dbReference type="PANTHER" id="PTHR32322">
    <property type="entry name" value="INNER MEMBRANE TRANSPORTER"/>
    <property type="match status" value="1"/>
</dbReference>
<feature type="transmembrane region" description="Helical" evidence="7">
    <location>
        <begin position="107"/>
        <end position="126"/>
    </location>
</feature>
<feature type="transmembrane region" description="Helical" evidence="7">
    <location>
        <begin position="278"/>
        <end position="296"/>
    </location>
</feature>
<dbReference type="Proteomes" id="UP001519306">
    <property type="component" value="Unassembled WGS sequence"/>
</dbReference>
<evidence type="ECO:0000256" key="5">
    <source>
        <dbReference type="ARBA" id="ARBA00022989"/>
    </source>
</evidence>
<feature type="transmembrane region" description="Helical" evidence="7">
    <location>
        <begin position="133"/>
        <end position="152"/>
    </location>
</feature>
<feature type="transmembrane region" description="Helical" evidence="7">
    <location>
        <begin position="255"/>
        <end position="272"/>
    </location>
</feature>
<evidence type="ECO:0000256" key="1">
    <source>
        <dbReference type="ARBA" id="ARBA00004651"/>
    </source>
</evidence>
<keyword evidence="4 7" id="KW-0812">Transmembrane</keyword>
<dbReference type="Pfam" id="PF00892">
    <property type="entry name" value="EamA"/>
    <property type="match status" value="2"/>
</dbReference>
<evidence type="ECO:0000259" key="8">
    <source>
        <dbReference type="Pfam" id="PF00892"/>
    </source>
</evidence>
<comment type="caution">
    <text evidence="9">The sequence shown here is derived from an EMBL/GenBank/DDBJ whole genome shotgun (WGS) entry which is preliminary data.</text>
</comment>
<feature type="transmembrane region" description="Helical" evidence="7">
    <location>
        <begin position="191"/>
        <end position="209"/>
    </location>
</feature>
<evidence type="ECO:0000256" key="2">
    <source>
        <dbReference type="ARBA" id="ARBA00007362"/>
    </source>
</evidence>
<feature type="transmembrane region" description="Helical" evidence="7">
    <location>
        <begin position="44"/>
        <end position="61"/>
    </location>
</feature>
<name>A0ABS4KCD1_9FIRM</name>
<evidence type="ECO:0000256" key="4">
    <source>
        <dbReference type="ARBA" id="ARBA00022692"/>
    </source>
</evidence>
<dbReference type="InterPro" id="IPR000620">
    <property type="entry name" value="EamA_dom"/>
</dbReference>
<accession>A0ABS4KCD1</accession>
<comment type="similarity">
    <text evidence="2">Belongs to the EamA transporter family.</text>
</comment>
<dbReference type="RefSeq" id="WP_210060727.1">
    <property type="nucleotide sequence ID" value="NZ_JAGGLJ010000007.1"/>
</dbReference>
<evidence type="ECO:0000313" key="10">
    <source>
        <dbReference type="Proteomes" id="UP001519306"/>
    </source>
</evidence>
<evidence type="ECO:0000256" key="7">
    <source>
        <dbReference type="SAM" id="Phobius"/>
    </source>
</evidence>
<keyword evidence="6 7" id="KW-0472">Membrane</keyword>
<sequence>MNKNKKHKLKGFLLTIFGAISWGFSGTCGQYLMNTKNLDSNYITNIRLLFAGLLLIIFSIIKNKNKTFEIFKNKKDTITLFLFAIFGMLICQVAYLQAIYYTNAPTATVLQFLSSVFIVIGICIIEKRLPKKIEIFAVITAVLGTFTLATHFNLNSLVITPLGLFWGIVAALAVVLYSILPLNILKKYSSIVVTGFGMFIGGVVLTIILRPWNIKIDFDFMTFFALFSITIIGTVFAFTSFLAGISIIGPVKGSLIAGLEAISSLFFSIILLKESFGFFDILGMALILIAVTTLSLKKE</sequence>